<dbReference type="Gene3D" id="2.40.10.10">
    <property type="entry name" value="Trypsin-like serine proteases"/>
    <property type="match status" value="2"/>
</dbReference>
<dbReference type="Proteomes" id="UP000694397">
    <property type="component" value="Chromosome 8"/>
</dbReference>
<dbReference type="InterPro" id="IPR001314">
    <property type="entry name" value="Peptidase_S1A"/>
</dbReference>
<reference evidence="19" key="3">
    <citation type="submission" date="2025-09" db="UniProtKB">
        <authorList>
            <consortium name="Ensembl"/>
        </authorList>
    </citation>
    <scope>IDENTIFICATION</scope>
</reference>
<comment type="catalytic activity">
    <reaction evidence="12">
        <text>Preferential cleavage: Arg-|-Xaa, Lys-|-Xaa.</text>
        <dbReference type="EC" id="3.4.21.4"/>
    </reaction>
</comment>
<dbReference type="Pfam" id="PF00051">
    <property type="entry name" value="Kringle"/>
    <property type="match status" value="1"/>
</dbReference>
<comment type="subcellular location">
    <subcellularLocation>
        <location evidence="1">Secreted</location>
        <location evidence="1">Extracellular space</location>
    </subcellularLocation>
</comment>
<keyword evidence="11" id="KW-0617">Plasminogen activation</keyword>
<name>A0A8C9RVD7_SCLFO</name>
<dbReference type="AlphaFoldDB" id="A0A8C9RVD7"/>
<evidence type="ECO:0000256" key="5">
    <source>
        <dbReference type="ARBA" id="ARBA00022670"/>
    </source>
</evidence>
<keyword evidence="10" id="KW-1015">Disulfide bond</keyword>
<evidence type="ECO:0000313" key="19">
    <source>
        <dbReference type="Ensembl" id="ENSSFOP00015027064.2"/>
    </source>
</evidence>
<evidence type="ECO:0000256" key="7">
    <source>
        <dbReference type="ARBA" id="ARBA00022801"/>
    </source>
</evidence>
<dbReference type="InterPro" id="IPR000001">
    <property type="entry name" value="Kringle"/>
</dbReference>
<evidence type="ECO:0000256" key="4">
    <source>
        <dbReference type="ARBA" id="ARBA00022572"/>
    </source>
</evidence>
<dbReference type="GO" id="GO:0005615">
    <property type="term" value="C:extracellular space"/>
    <property type="evidence" value="ECO:0007669"/>
    <property type="project" value="TreeGrafter"/>
</dbReference>
<evidence type="ECO:0000256" key="15">
    <source>
        <dbReference type="RuleBase" id="RU363034"/>
    </source>
</evidence>
<gene>
    <name evidence="19" type="primary">plau</name>
</gene>
<comment type="caution">
    <text evidence="14">Lacks conserved residue(s) required for the propagation of feature annotation.</text>
</comment>
<organism evidence="19 20">
    <name type="scientific">Scleropages formosus</name>
    <name type="common">Asian bonytongue</name>
    <name type="synonym">Osteoglossum formosum</name>
    <dbReference type="NCBI Taxonomy" id="113540"/>
    <lineage>
        <taxon>Eukaryota</taxon>
        <taxon>Metazoa</taxon>
        <taxon>Chordata</taxon>
        <taxon>Craniata</taxon>
        <taxon>Vertebrata</taxon>
        <taxon>Euteleostomi</taxon>
        <taxon>Actinopterygii</taxon>
        <taxon>Neopterygii</taxon>
        <taxon>Teleostei</taxon>
        <taxon>Osteoglossocephala</taxon>
        <taxon>Osteoglossomorpha</taxon>
        <taxon>Osteoglossiformes</taxon>
        <taxon>Osteoglossidae</taxon>
        <taxon>Scleropages</taxon>
    </lineage>
</organism>
<evidence type="ECO:0000256" key="13">
    <source>
        <dbReference type="ARBA" id="ARBA00038868"/>
    </source>
</evidence>
<dbReference type="InterPro" id="IPR013806">
    <property type="entry name" value="Kringle-like"/>
</dbReference>
<dbReference type="GO" id="GO:0033628">
    <property type="term" value="P:regulation of cell adhesion mediated by integrin"/>
    <property type="evidence" value="ECO:0007669"/>
    <property type="project" value="TreeGrafter"/>
</dbReference>
<dbReference type="InterPro" id="IPR038178">
    <property type="entry name" value="Kringle_sf"/>
</dbReference>
<dbReference type="InterPro" id="IPR043504">
    <property type="entry name" value="Peptidase_S1_PA_chymotrypsin"/>
</dbReference>
<evidence type="ECO:0000259" key="17">
    <source>
        <dbReference type="PROSITE" id="PS50070"/>
    </source>
</evidence>
<dbReference type="InterPro" id="IPR018056">
    <property type="entry name" value="Kringle_CS"/>
</dbReference>
<keyword evidence="4 14" id="KW-0420">Kringle</keyword>
<evidence type="ECO:0000256" key="12">
    <source>
        <dbReference type="ARBA" id="ARBA00036320"/>
    </source>
</evidence>
<evidence type="ECO:0000256" key="8">
    <source>
        <dbReference type="ARBA" id="ARBA00022825"/>
    </source>
</evidence>
<dbReference type="InterPro" id="IPR050127">
    <property type="entry name" value="Serine_Proteases_S1"/>
</dbReference>
<reference evidence="19 20" key="1">
    <citation type="submission" date="2019-04" db="EMBL/GenBank/DDBJ databases">
        <authorList>
            <consortium name="Wellcome Sanger Institute Data Sharing"/>
        </authorList>
    </citation>
    <scope>NUCLEOTIDE SEQUENCE [LARGE SCALE GENOMIC DNA]</scope>
</reference>
<dbReference type="SMART" id="SM00020">
    <property type="entry name" value="Tryp_SPc"/>
    <property type="match status" value="1"/>
</dbReference>
<dbReference type="EC" id="3.4.21.4" evidence="13"/>
<feature type="domain" description="Kringle" evidence="17">
    <location>
        <begin position="42"/>
        <end position="118"/>
    </location>
</feature>
<dbReference type="PROSITE" id="PS50240">
    <property type="entry name" value="TRYPSIN_DOM"/>
    <property type="match status" value="1"/>
</dbReference>
<keyword evidence="6 16" id="KW-0732">Signal</keyword>
<keyword evidence="9" id="KW-0865">Zymogen</keyword>
<keyword evidence="20" id="KW-1185">Reference proteome</keyword>
<evidence type="ECO:0000256" key="14">
    <source>
        <dbReference type="PROSITE-ProRule" id="PRU00121"/>
    </source>
</evidence>
<dbReference type="SUPFAM" id="SSF50494">
    <property type="entry name" value="Trypsin-like serine proteases"/>
    <property type="match status" value="1"/>
</dbReference>
<keyword evidence="7 15" id="KW-0378">Hydrolase</keyword>
<dbReference type="SUPFAM" id="SSF57440">
    <property type="entry name" value="Kringle-like"/>
    <property type="match status" value="1"/>
</dbReference>
<dbReference type="PROSITE" id="PS00135">
    <property type="entry name" value="TRYPSIN_SER"/>
    <property type="match status" value="1"/>
</dbReference>
<evidence type="ECO:0000313" key="20">
    <source>
        <dbReference type="Proteomes" id="UP000694397"/>
    </source>
</evidence>
<dbReference type="CDD" id="cd00108">
    <property type="entry name" value="KR"/>
    <property type="match status" value="1"/>
</dbReference>
<dbReference type="KEGG" id="sfm:108942714"/>
<dbReference type="GeneTree" id="ENSGT00940000164426"/>
<keyword evidence="8 15" id="KW-0720">Serine protease</keyword>
<dbReference type="PANTHER" id="PTHR24264:SF38">
    <property type="entry name" value="UROKINASE-TYPE PLASMINOGEN ACTIVATOR"/>
    <property type="match status" value="1"/>
</dbReference>
<dbReference type="PRINTS" id="PR00018">
    <property type="entry name" value="KRINGLE"/>
</dbReference>
<feature type="signal peptide" evidence="16">
    <location>
        <begin position="1"/>
        <end position="19"/>
    </location>
</feature>
<evidence type="ECO:0000256" key="11">
    <source>
        <dbReference type="ARBA" id="ARBA00023202"/>
    </source>
</evidence>
<evidence type="ECO:0000256" key="16">
    <source>
        <dbReference type="SAM" id="SignalP"/>
    </source>
</evidence>
<dbReference type="InterPro" id="IPR018114">
    <property type="entry name" value="TRYPSIN_HIS"/>
</dbReference>
<feature type="domain" description="Peptidase S1" evidence="18">
    <location>
        <begin position="138"/>
        <end position="385"/>
    </location>
</feature>
<dbReference type="PANTHER" id="PTHR24264">
    <property type="entry name" value="TRYPSIN-RELATED"/>
    <property type="match status" value="1"/>
</dbReference>
<reference evidence="19" key="2">
    <citation type="submission" date="2025-08" db="UniProtKB">
        <authorList>
            <consortium name="Ensembl"/>
        </authorList>
    </citation>
    <scope>IDENTIFICATION</scope>
</reference>
<keyword evidence="2" id="KW-0964">Secreted</keyword>
<evidence type="ECO:0000256" key="10">
    <source>
        <dbReference type="ARBA" id="ARBA00023157"/>
    </source>
</evidence>
<evidence type="ECO:0000259" key="18">
    <source>
        <dbReference type="PROSITE" id="PS50240"/>
    </source>
</evidence>
<dbReference type="PROSITE" id="PS00021">
    <property type="entry name" value="KRINGLE_1"/>
    <property type="match status" value="1"/>
</dbReference>
<keyword evidence="3" id="KW-0245">EGF-like domain</keyword>
<protein>
    <recommendedName>
        <fullName evidence="13">trypsin</fullName>
        <ecNumber evidence="13">3.4.21.4</ecNumber>
    </recommendedName>
</protein>
<dbReference type="Pfam" id="PF00089">
    <property type="entry name" value="Trypsin"/>
    <property type="match status" value="1"/>
</dbReference>
<feature type="chain" id="PRO_5034460377" description="trypsin" evidence="16">
    <location>
        <begin position="20"/>
        <end position="398"/>
    </location>
</feature>
<dbReference type="GO" id="GO:0033993">
    <property type="term" value="P:response to lipid"/>
    <property type="evidence" value="ECO:0007669"/>
    <property type="project" value="UniProtKB-ARBA"/>
</dbReference>
<sequence length="398" mass="44673">MELFLLLTVMLASVSRLQAGTLREKWWRPRVPSNGNSDNSANCYTGNGQDYRGTVAVTESGQMCLKWDLYGRAVWNHGLSSGLGKHNYCRNPDSSRKPWCYTRVKNSVKRKFCNIPRCPSQPKPPTTCGEQTKKQLKIVGGRMTTVESQPWIASIFMKSRSRNVFQCGGSLISPCWVLTAAHCFPEGSYTDSAKYTVFLGKNAINETDPTREQSFIVEEVIIHEAYEESGQAYNNDIALLKIRGNQGQCAYETDTVRTVCLPPRGQMLPSGTYCQIAGYGKTEEGFGFFSQFLKETSIQLMSQSICTEKEYYGNMMTENMFCAGSPEWDTDSCKGDSGGPLICEVNDHMFLFGIVSWGEGCSRKFRPGVYTRVTNYNQWIEDKTHMPDIASGSMYPVK</sequence>
<dbReference type="PROSITE" id="PS00134">
    <property type="entry name" value="TRYPSIN_HIS"/>
    <property type="match status" value="1"/>
</dbReference>
<dbReference type="OrthoDB" id="9406323at2759"/>
<dbReference type="SMART" id="SM00130">
    <property type="entry name" value="KR"/>
    <property type="match status" value="1"/>
</dbReference>
<dbReference type="InterPro" id="IPR009003">
    <property type="entry name" value="Peptidase_S1_PA"/>
</dbReference>
<dbReference type="PRINTS" id="PR00722">
    <property type="entry name" value="CHYMOTRYPSIN"/>
</dbReference>
<dbReference type="GO" id="GO:0004252">
    <property type="term" value="F:serine-type endopeptidase activity"/>
    <property type="evidence" value="ECO:0007669"/>
    <property type="project" value="UniProtKB-EC"/>
</dbReference>
<dbReference type="FunFam" id="2.40.20.10:FF:000001">
    <property type="entry name" value="Urokinase-type plasminogen activator"/>
    <property type="match status" value="1"/>
</dbReference>
<accession>A0A8C9RVD7</accession>
<keyword evidence="5 15" id="KW-0645">Protease</keyword>
<dbReference type="Ensembl" id="ENSSFOT00015027372.2">
    <property type="protein sequence ID" value="ENSSFOP00015027064.2"/>
    <property type="gene ID" value="ENSSFOG00015017393.2"/>
</dbReference>
<dbReference type="Gene3D" id="2.40.20.10">
    <property type="entry name" value="Plasminogen Kringle 4"/>
    <property type="match status" value="1"/>
</dbReference>
<dbReference type="InterPro" id="IPR001254">
    <property type="entry name" value="Trypsin_dom"/>
</dbReference>
<proteinExistence type="predicted"/>
<dbReference type="CDD" id="cd00190">
    <property type="entry name" value="Tryp_SPc"/>
    <property type="match status" value="1"/>
</dbReference>
<dbReference type="PROSITE" id="PS50070">
    <property type="entry name" value="KRINGLE_2"/>
    <property type="match status" value="1"/>
</dbReference>
<evidence type="ECO:0000256" key="1">
    <source>
        <dbReference type="ARBA" id="ARBA00004239"/>
    </source>
</evidence>
<dbReference type="InterPro" id="IPR033116">
    <property type="entry name" value="TRYPSIN_SER"/>
</dbReference>
<dbReference type="GO" id="GO:1901701">
    <property type="term" value="P:cellular response to oxygen-containing compound"/>
    <property type="evidence" value="ECO:0007669"/>
    <property type="project" value="UniProtKB-ARBA"/>
</dbReference>
<evidence type="ECO:0000256" key="6">
    <source>
        <dbReference type="ARBA" id="ARBA00022729"/>
    </source>
</evidence>
<evidence type="ECO:0000256" key="3">
    <source>
        <dbReference type="ARBA" id="ARBA00022536"/>
    </source>
</evidence>
<dbReference type="FunFam" id="2.40.10.10:FF:000003">
    <property type="entry name" value="Transmembrane serine protease 3"/>
    <property type="match status" value="1"/>
</dbReference>
<evidence type="ECO:0000256" key="9">
    <source>
        <dbReference type="ARBA" id="ARBA00023145"/>
    </source>
</evidence>
<evidence type="ECO:0000256" key="2">
    <source>
        <dbReference type="ARBA" id="ARBA00022525"/>
    </source>
</evidence>
<dbReference type="GO" id="GO:0031639">
    <property type="term" value="P:plasminogen activation"/>
    <property type="evidence" value="ECO:0007669"/>
    <property type="project" value="TreeGrafter"/>
</dbReference>